<evidence type="ECO:0000256" key="2">
    <source>
        <dbReference type="ARBA" id="ARBA00004664"/>
    </source>
</evidence>
<dbReference type="CDD" id="cd00405">
    <property type="entry name" value="PRAI"/>
    <property type="match status" value="1"/>
</dbReference>
<dbReference type="InterPro" id="IPR044643">
    <property type="entry name" value="TrpF_fam"/>
</dbReference>
<reference evidence="11" key="1">
    <citation type="submission" date="2017-09" db="EMBL/GenBank/DDBJ databases">
        <title>The Reconstruction of 2,631 Draft Metagenome-Assembled Genomes from the Global Oceans.</title>
        <authorList>
            <person name="Tully B.J."/>
            <person name="Graham E.D."/>
            <person name="Heidelberg J.F."/>
        </authorList>
    </citation>
    <scope>NUCLEOTIDE SEQUENCE [LARGE SCALE GENOMIC DNA]</scope>
</reference>
<dbReference type="SUPFAM" id="SSF51366">
    <property type="entry name" value="Ribulose-phoshate binding barrel"/>
    <property type="match status" value="1"/>
</dbReference>
<dbReference type="UniPathway" id="UPA00035">
    <property type="reaction ID" value="UER00042"/>
</dbReference>
<keyword evidence="4 8" id="KW-0028">Amino-acid biosynthesis</keyword>
<dbReference type="NCBIfam" id="NF002298">
    <property type="entry name" value="PRK01222.1-4"/>
    <property type="match status" value="1"/>
</dbReference>
<dbReference type="InterPro" id="IPR001240">
    <property type="entry name" value="PRAI_dom"/>
</dbReference>
<dbReference type="GO" id="GO:0000162">
    <property type="term" value="P:L-tryptophan biosynthetic process"/>
    <property type="evidence" value="ECO:0007669"/>
    <property type="project" value="UniProtKB-UniRule"/>
</dbReference>
<evidence type="ECO:0000256" key="5">
    <source>
        <dbReference type="ARBA" id="ARBA00022822"/>
    </source>
</evidence>
<dbReference type="FunFam" id="3.20.20.70:FF:000075">
    <property type="entry name" value="Tryptophan biosynthesis protein TRP1"/>
    <property type="match status" value="1"/>
</dbReference>
<protein>
    <recommendedName>
        <fullName evidence="8">N-(5'-phosphoribosyl)anthranilate isomerase</fullName>
        <shortName evidence="8">PRAI</shortName>
        <ecNumber evidence="8">5.3.1.24</ecNumber>
    </recommendedName>
</protein>
<evidence type="ECO:0000256" key="1">
    <source>
        <dbReference type="ARBA" id="ARBA00001164"/>
    </source>
</evidence>
<dbReference type="HAMAP" id="MF_00135">
    <property type="entry name" value="PRAI"/>
    <property type="match status" value="1"/>
</dbReference>
<evidence type="ECO:0000256" key="3">
    <source>
        <dbReference type="ARBA" id="ARBA00007571"/>
    </source>
</evidence>
<comment type="similarity">
    <text evidence="3 8">Belongs to the TrpF family.</text>
</comment>
<accession>A0A2D6M147</accession>
<evidence type="ECO:0000259" key="9">
    <source>
        <dbReference type="Pfam" id="PF00697"/>
    </source>
</evidence>
<proteinExistence type="inferred from homology"/>
<dbReference type="Pfam" id="PF00697">
    <property type="entry name" value="PRAI"/>
    <property type="match status" value="1"/>
</dbReference>
<comment type="catalytic activity">
    <reaction evidence="1 8">
        <text>N-(5-phospho-beta-D-ribosyl)anthranilate = 1-(2-carboxyphenylamino)-1-deoxy-D-ribulose 5-phosphate</text>
        <dbReference type="Rhea" id="RHEA:21540"/>
        <dbReference type="ChEBI" id="CHEBI:18277"/>
        <dbReference type="ChEBI" id="CHEBI:58613"/>
        <dbReference type="EC" id="5.3.1.24"/>
    </reaction>
</comment>
<organism evidence="10 11">
    <name type="scientific">Candidatus Iainarchaeum sp</name>
    <dbReference type="NCBI Taxonomy" id="3101447"/>
    <lineage>
        <taxon>Archaea</taxon>
        <taxon>Candidatus Iainarchaeota</taxon>
        <taxon>Candidatus Iainarchaeia</taxon>
        <taxon>Candidatus Iainarchaeales</taxon>
        <taxon>Candidatus Iainarchaeaceae</taxon>
        <taxon>Candidatus Iainarchaeum</taxon>
    </lineage>
</organism>
<dbReference type="Gene3D" id="3.20.20.70">
    <property type="entry name" value="Aldolase class I"/>
    <property type="match status" value="1"/>
</dbReference>
<dbReference type="Proteomes" id="UP000226592">
    <property type="component" value="Unassembled WGS sequence"/>
</dbReference>
<evidence type="ECO:0000256" key="7">
    <source>
        <dbReference type="ARBA" id="ARBA00023235"/>
    </source>
</evidence>
<sequence>MYESLEHGREVSGVGFLVVKVKICGITNTRDAQKAVELGADFIGFNFYEKSLRKISPAKAKEISDSLLKRVPTVGIFVNENPAQINIISKYCGLDFVQLHGNETPDFCEQVHFPIIKAFRVEDEGTFKQIKLFQTEYILLDAFSPGKVGGTGKQIKKEFTPLIKELTQKRKVFMSGGLNPENVYKIVQEIDPYAVDVASGVEIKPGLKSYEKMKDFIEEAKK</sequence>
<keyword evidence="7 8" id="KW-0413">Isomerase</keyword>
<evidence type="ECO:0000313" key="11">
    <source>
        <dbReference type="Proteomes" id="UP000226592"/>
    </source>
</evidence>
<evidence type="ECO:0000256" key="4">
    <source>
        <dbReference type="ARBA" id="ARBA00022605"/>
    </source>
</evidence>
<gene>
    <name evidence="8" type="primary">trpF</name>
    <name evidence="10" type="ORF">CL943_02460</name>
</gene>
<evidence type="ECO:0000256" key="8">
    <source>
        <dbReference type="HAMAP-Rule" id="MF_00135"/>
    </source>
</evidence>
<dbReference type="AlphaFoldDB" id="A0A2D6M147"/>
<keyword evidence="6 8" id="KW-0057">Aromatic amino acid biosynthesis</keyword>
<dbReference type="PANTHER" id="PTHR42894">
    <property type="entry name" value="N-(5'-PHOSPHORIBOSYL)ANTHRANILATE ISOMERASE"/>
    <property type="match status" value="1"/>
</dbReference>
<dbReference type="InterPro" id="IPR011060">
    <property type="entry name" value="RibuloseP-bd_barrel"/>
</dbReference>
<feature type="domain" description="N-(5'phosphoribosyl) anthranilate isomerase (PRAI)" evidence="9">
    <location>
        <begin position="21"/>
        <end position="218"/>
    </location>
</feature>
<dbReference type="InterPro" id="IPR013785">
    <property type="entry name" value="Aldolase_TIM"/>
</dbReference>
<comment type="pathway">
    <text evidence="2 8">Amino-acid biosynthesis; L-tryptophan biosynthesis; L-tryptophan from chorismate: step 3/5.</text>
</comment>
<dbReference type="GO" id="GO:0004640">
    <property type="term" value="F:phosphoribosylanthranilate isomerase activity"/>
    <property type="evidence" value="ECO:0007669"/>
    <property type="project" value="UniProtKB-UniRule"/>
</dbReference>
<comment type="caution">
    <text evidence="10">The sequence shown here is derived from an EMBL/GenBank/DDBJ whole genome shotgun (WGS) entry which is preliminary data.</text>
</comment>
<keyword evidence="5 8" id="KW-0822">Tryptophan biosynthesis</keyword>
<dbReference type="EC" id="5.3.1.24" evidence="8"/>
<dbReference type="EMBL" id="NZBU01000008">
    <property type="protein sequence ID" value="MAG22143.1"/>
    <property type="molecule type" value="Genomic_DNA"/>
</dbReference>
<name>A0A2D6M147_9ARCH</name>
<dbReference type="PANTHER" id="PTHR42894:SF1">
    <property type="entry name" value="N-(5'-PHOSPHORIBOSYL)ANTHRANILATE ISOMERASE"/>
    <property type="match status" value="1"/>
</dbReference>
<evidence type="ECO:0000313" key="10">
    <source>
        <dbReference type="EMBL" id="MAG22143.1"/>
    </source>
</evidence>
<evidence type="ECO:0000256" key="6">
    <source>
        <dbReference type="ARBA" id="ARBA00023141"/>
    </source>
</evidence>